<feature type="signal peptide" evidence="1">
    <location>
        <begin position="1"/>
        <end position="15"/>
    </location>
</feature>
<keyword evidence="1" id="KW-0732">Signal</keyword>
<evidence type="ECO:0000256" key="1">
    <source>
        <dbReference type="SAM" id="SignalP"/>
    </source>
</evidence>
<accession>A0AAV8VXG0</accession>
<name>A0AAV8VXG0_9CUCU</name>
<evidence type="ECO:0000313" key="2">
    <source>
        <dbReference type="EMBL" id="KAJ8918953.1"/>
    </source>
</evidence>
<comment type="caution">
    <text evidence="2">The sequence shown here is derived from an EMBL/GenBank/DDBJ whole genome shotgun (WGS) entry which is preliminary data.</text>
</comment>
<protein>
    <submittedName>
        <fullName evidence="2">Uncharacterized protein</fullName>
    </submittedName>
</protein>
<dbReference type="EMBL" id="JANEYG010000021">
    <property type="protein sequence ID" value="KAJ8918953.1"/>
    <property type="molecule type" value="Genomic_DNA"/>
</dbReference>
<evidence type="ECO:0000313" key="3">
    <source>
        <dbReference type="Proteomes" id="UP001159042"/>
    </source>
</evidence>
<gene>
    <name evidence="2" type="ORF">NQ315_016855</name>
</gene>
<feature type="chain" id="PRO_5043922539" evidence="1">
    <location>
        <begin position="16"/>
        <end position="128"/>
    </location>
</feature>
<dbReference type="AlphaFoldDB" id="A0AAV8VXG0"/>
<sequence length="128" mass="14651">MWYIIFITALPCVFGAATRPVKPLEGPLWNQRLTDSLASSEDITNLSSDLFKQLYQQYQDERNNGPEEEALPRPAGEKRALAMFARWGSINSIGKNRTPIRSQYFFDPQETISAQTRSRMLGQPLRWG</sequence>
<proteinExistence type="predicted"/>
<reference evidence="2 3" key="1">
    <citation type="journal article" date="2023" name="Insect Mol. Biol.">
        <title>Genome sequencing provides insights into the evolution of gene families encoding plant cell wall-degrading enzymes in longhorned beetles.</title>
        <authorList>
            <person name="Shin N.R."/>
            <person name="Okamura Y."/>
            <person name="Kirsch R."/>
            <person name="Pauchet Y."/>
        </authorList>
    </citation>
    <scope>NUCLEOTIDE SEQUENCE [LARGE SCALE GENOMIC DNA]</scope>
    <source>
        <strain evidence="2">EAD_L_NR</strain>
    </source>
</reference>
<keyword evidence="3" id="KW-1185">Reference proteome</keyword>
<organism evidence="2 3">
    <name type="scientific">Exocentrus adspersus</name>
    <dbReference type="NCBI Taxonomy" id="1586481"/>
    <lineage>
        <taxon>Eukaryota</taxon>
        <taxon>Metazoa</taxon>
        <taxon>Ecdysozoa</taxon>
        <taxon>Arthropoda</taxon>
        <taxon>Hexapoda</taxon>
        <taxon>Insecta</taxon>
        <taxon>Pterygota</taxon>
        <taxon>Neoptera</taxon>
        <taxon>Endopterygota</taxon>
        <taxon>Coleoptera</taxon>
        <taxon>Polyphaga</taxon>
        <taxon>Cucujiformia</taxon>
        <taxon>Chrysomeloidea</taxon>
        <taxon>Cerambycidae</taxon>
        <taxon>Lamiinae</taxon>
        <taxon>Acanthocinini</taxon>
        <taxon>Exocentrus</taxon>
    </lineage>
</organism>
<dbReference type="Proteomes" id="UP001159042">
    <property type="component" value="Unassembled WGS sequence"/>
</dbReference>